<proteinExistence type="predicted"/>
<protein>
    <recommendedName>
        <fullName evidence="2">C2H2-type domain-containing protein</fullName>
    </recommendedName>
</protein>
<feature type="region of interest" description="Disordered" evidence="1">
    <location>
        <begin position="148"/>
        <end position="170"/>
    </location>
</feature>
<sequence length="2680" mass="295189">MPSRLGSALLSYFSRHIERGDWHACLKSLRGCMEAGTLNHHLPCVSLFPFLLAHGQWESALRVAGDVVASLQGLARKADKNECGDEKEFYNSILRSLSVPDVARSKGCWRMAMAIVQYAAERRVQLEEEVVRNALSRVILWEEAGDISSGNGRSSSSKGTAAAAVSSEIQTAPHAREIERREALQRMHETLLQQGHFGESQYLSTRIGSDVTSGGATVLQLDLIRALSAVLEESLKTEASAAASHWLRFREQMMTSFGSSWEGTVHTLLRVCAPSHLLPMTVDVDAEKTAPWGGGVIDNMVLQPDVADRVLGVALDCMFDSSVIPPPTSGAGAAVACCECTLGSLEWWRSHLASEVAHSRERELQKWKAVVLLAMCKLEKREQWWETLSDFSALNDKEQHAITNRPGSEVAMDIKLLKRLCVSSQLVLLHGKLNDEEIKNVLRKLLFHGSSALSVHGKVGELVETIQLLVSTIQVLMAAGSRSSRMPHPESATMLNSALDTPAPVEFPCEMSGQHIENIALLRRLEQQRQCARMLAVRDIQAAFDTNANNDIFRAFNPLLAELGAPRSSFDTQLLLLFHLRALVAVIHCVSPLGWNARRQCALDMVFTALLDFLYEHEQQLLLPDVDVMTNSVEKELERIFGTDIRQVIHTALQVGARSADERTKGVTVSQLLRFITGEWGDHGRFVSEYSAKFHVRGPRRGLQRGIATDSLERQLYDALARHKAFITTLAGAQDILLLKDEESPSSVMSADCAPILRVLPLVQRSLKTSATVPSHELLLDILDVASVPCAGDVEIIHCGLNVFYTVAPYAVVSTMILEKVLVLLVPLAAYRPRDPLGMNVLDLILCRFQYVALNTPAAVATMCELFGRLSCCFGTSERDSAKTDIKSFSSEDCHSLSISMTERTERLLWRCIVEAARVDCALLEEALLLVGINALSAVQRGCLHFLLRGRHKQPQYDPPFLQFGQQLDVVIMKLRHGASEHRSFVQQLASMMEAQGSVGAFVPWRRAMLFIPEVTRDSSGEHARLSLLVAILKQSLESNTSRNNVGHYLWRQALVAIGKCHESNEAVVNAVAVALRTIHTVRPHGQWKPALVLTQRLSAAAHMPSTTLPGSWWWTSAGAVGFHTMRYLVESCDVCGIPLSMLIAFLKHIERHHEKKSLLDGKVVLVDEKIPSEGRHANVLGRAKVVADFTSGLQRHPYLNWVVALDALRLLLSVERDLLSSCENSAYAAKKNQNSGSAQRILCNSRDTFIKSIVTRLYKQHAYEPLLRFVEASQHLTSSRVGGKDMISMLNRTATAVLPPIHDARGKSSGPWELIMLLNGSVVGKTLSDILEERSHAILAEKERLLRDLMRNDCCREAAALVKQAPVLLKSRVLYNSCVGLMNRFHHSTVAHFFSDLLQPDIEGAEAQPTSMATGDICNDLNDAVPHAIPFELLSLSLTAFDVTANSMCGLEARLHPVVALIIATWLRAASSLSDAIGHEQVEKLGSTMLWVKRDFTRDADGPLRTIATCLEEIIESMDVPDSGDGTAKLGGEESFKDSDSSHCVFLVSALEAERSVGRLFVETFSGSFPRVTARLCEAMRGVAHGSDKEWLSYLRCTGWYNTTLLEGWKQCEKLRSEVQGDRGDDAVIMWRDRAVSARSVDWVKSLALVGAAHAFLEGVPINGSYATRLVKLASRSNSLAVLLAVGRNIFLNYPPRSTAGTTVRAAVEKREQGPHPLTSLLDPLGSFLDEAQTMKRRLISLLSNTYCDTYALTSLESALVELRLLNEFVAGVVEKLQSEHRRTAVNAAVEEVFDGRVALASLLISCLTAVPGGTSYAEPVSIGAVHAPNSGVDSWRSLLHRILVSVPEVQRERCMFYSVIESTRDSFRILYAHRQCSLPVTTRLEDMSSSLWCSALCIVTSDRQLWQHVSADGGDGSGSDKRSNPYLHSLIDTLSLCAHLTRDAGFDTMKFICDAVRRLGHTTLTEELRSLLKIACIYKMGIDDSTKWQTTYESLTGEFPFVAQRGAVFASAEEVKRQRLTEAQLAASDWNKALGVLLAQRAAGVRLGDAQYSRTFSILEAAVTEANAGALSEKLLMLHLWELQDGGVPNLQRFEKVLQTLSRPEVPPIRVLEYAKSLTLLCPVKSDRQFSDRSTTMRKPFLCVSTGAIGLITDAAHRLYTTDEQCRTEGVRMLAVFLDWLADFQRLPCIGQELMEKIVTLLSAVPLRVPVGRPEDKFDGKILCITGHASDNVNSVALDVRTLLGLVCACHFSDTTGPGNAKITIQGDEALMPRVCHFSDSLAAANGAATDYDGRWGVILTHESMTHLRETATAALRFVERQMCIHSSLCLSTPLLCSAFGAAVAGVTPTSDLLRFLGRIAGNTELVKPALRYVLALTVAEQSVLWQFLLPPRSFEDDKEKSKKVNKLPITLVRRSIEQLYDRVRVQFAPEEACTFRGLLAPGSSYVSHEGECGTEDVIEENRSLEDFTNSPTSNQTCTPLPDGADQFVFAEGMPQTCAWRQSLKLFHVLARNARPTADLSLPFAALIELLSKSGKLSAACSYITHIGAPTLSAEVAVVKTVPSVGDGKGADQMESETDMLRFASKHIVFDGFALKKIVDATGTMHSGKGQLFSFMEHNTGAPKEFWLPALRILEQHQVLVRQTLTPDRCGAFICESDLMPSLSLFALIKEISSRKQR</sequence>
<reference evidence="3" key="1">
    <citation type="journal article" date="2012" name="Proc. Natl. Acad. Sci. U.S.A.">
        <title>Antigenic diversity is generated by distinct evolutionary mechanisms in African trypanosome species.</title>
        <authorList>
            <person name="Jackson A.P."/>
            <person name="Berry A."/>
            <person name="Aslett M."/>
            <person name="Allison H.C."/>
            <person name="Burton P."/>
            <person name="Vavrova-Anderson J."/>
            <person name="Brown R."/>
            <person name="Browne H."/>
            <person name="Corton N."/>
            <person name="Hauser H."/>
            <person name="Gamble J."/>
            <person name="Gilderthorp R."/>
            <person name="Marcello L."/>
            <person name="McQuillan J."/>
            <person name="Otto T.D."/>
            <person name="Quail M.A."/>
            <person name="Sanders M.J."/>
            <person name="van Tonder A."/>
            <person name="Ginger M.L."/>
            <person name="Field M.C."/>
            <person name="Barry J.D."/>
            <person name="Hertz-Fowler C."/>
            <person name="Berriman M."/>
        </authorList>
    </citation>
    <scope>NUCLEOTIDE SEQUENCE</scope>
    <source>
        <strain evidence="3">Y486</strain>
    </source>
</reference>
<name>G0TVW1_TRYVY</name>
<gene>
    <name evidence="3" type="ORF">TVY486_0502790</name>
</gene>
<evidence type="ECO:0000313" key="3">
    <source>
        <dbReference type="EMBL" id="CCC48077.1"/>
    </source>
</evidence>
<dbReference type="PROSITE" id="PS00028">
    <property type="entry name" value="ZINC_FINGER_C2H2_1"/>
    <property type="match status" value="1"/>
</dbReference>
<feature type="compositionally biased region" description="Low complexity" evidence="1">
    <location>
        <begin position="148"/>
        <end position="159"/>
    </location>
</feature>
<organism evidence="3">
    <name type="scientific">Trypanosoma vivax (strain Y486)</name>
    <dbReference type="NCBI Taxonomy" id="1055687"/>
    <lineage>
        <taxon>Eukaryota</taxon>
        <taxon>Discoba</taxon>
        <taxon>Euglenozoa</taxon>
        <taxon>Kinetoplastea</taxon>
        <taxon>Metakinetoplastina</taxon>
        <taxon>Trypanosomatida</taxon>
        <taxon>Trypanosomatidae</taxon>
        <taxon>Trypanosoma</taxon>
        <taxon>Duttonella</taxon>
    </lineage>
</organism>
<feature type="domain" description="C2H2-type" evidence="2">
    <location>
        <begin position="1133"/>
        <end position="1154"/>
    </location>
</feature>
<accession>G0TVW1</accession>
<evidence type="ECO:0000256" key="1">
    <source>
        <dbReference type="SAM" id="MobiDB-lite"/>
    </source>
</evidence>
<dbReference type="VEuPathDB" id="TriTrypDB:TvY486_0502790"/>
<evidence type="ECO:0000259" key="2">
    <source>
        <dbReference type="PROSITE" id="PS00028"/>
    </source>
</evidence>
<dbReference type="EMBL" id="HE573021">
    <property type="protein sequence ID" value="CCC48077.1"/>
    <property type="molecule type" value="Genomic_DNA"/>
</dbReference>
<dbReference type="InterPro" id="IPR013087">
    <property type="entry name" value="Znf_C2H2_type"/>
</dbReference>